<evidence type="ECO:0000256" key="1">
    <source>
        <dbReference type="SAM" id="MobiDB-lite"/>
    </source>
</evidence>
<feature type="compositionally biased region" description="Low complexity" evidence="1">
    <location>
        <begin position="144"/>
        <end position="156"/>
    </location>
</feature>
<evidence type="ECO:0000313" key="2">
    <source>
        <dbReference type="EMBL" id="MED6223620.1"/>
    </source>
</evidence>
<dbReference type="EMBL" id="JASCZI010272836">
    <property type="protein sequence ID" value="MED6223620.1"/>
    <property type="molecule type" value="Genomic_DNA"/>
</dbReference>
<feature type="region of interest" description="Disordered" evidence="1">
    <location>
        <begin position="26"/>
        <end position="58"/>
    </location>
</feature>
<sequence length="186" mass="20340">MKLNPRANEIKDIAISTWDRRVGRVTAKLKGKKKKKAEKEPQQSPSIGNERARPGLEDDMLMLEAELREDIVTGHWNMNLRRPPSSPAMEGSIVLKNMTPVRRSPRFTAPEYHSFFHAQPLHDPAPAIVISLDDDTEGEPSSDGSTGFYSISTSSSDAALGSNFDSTNHSSGSLSTMTSGSDSRSP</sequence>
<proteinExistence type="predicted"/>
<evidence type="ECO:0000313" key="3">
    <source>
        <dbReference type="Proteomes" id="UP001341840"/>
    </source>
</evidence>
<comment type="caution">
    <text evidence="2">The sequence shown here is derived from an EMBL/GenBank/DDBJ whole genome shotgun (WGS) entry which is preliminary data.</text>
</comment>
<gene>
    <name evidence="2" type="ORF">PIB30_075784</name>
</gene>
<dbReference type="Proteomes" id="UP001341840">
    <property type="component" value="Unassembled WGS sequence"/>
</dbReference>
<name>A0ABU6ZNS5_9FABA</name>
<protein>
    <submittedName>
        <fullName evidence="2">Uncharacterized protein</fullName>
    </submittedName>
</protein>
<feature type="compositionally biased region" description="Basic residues" evidence="1">
    <location>
        <begin position="27"/>
        <end position="36"/>
    </location>
</feature>
<accession>A0ABU6ZNS5</accession>
<feature type="compositionally biased region" description="Low complexity" evidence="1">
    <location>
        <begin position="170"/>
        <end position="186"/>
    </location>
</feature>
<keyword evidence="3" id="KW-1185">Reference proteome</keyword>
<organism evidence="2 3">
    <name type="scientific">Stylosanthes scabra</name>
    <dbReference type="NCBI Taxonomy" id="79078"/>
    <lineage>
        <taxon>Eukaryota</taxon>
        <taxon>Viridiplantae</taxon>
        <taxon>Streptophyta</taxon>
        <taxon>Embryophyta</taxon>
        <taxon>Tracheophyta</taxon>
        <taxon>Spermatophyta</taxon>
        <taxon>Magnoliopsida</taxon>
        <taxon>eudicotyledons</taxon>
        <taxon>Gunneridae</taxon>
        <taxon>Pentapetalae</taxon>
        <taxon>rosids</taxon>
        <taxon>fabids</taxon>
        <taxon>Fabales</taxon>
        <taxon>Fabaceae</taxon>
        <taxon>Papilionoideae</taxon>
        <taxon>50 kb inversion clade</taxon>
        <taxon>dalbergioids sensu lato</taxon>
        <taxon>Dalbergieae</taxon>
        <taxon>Pterocarpus clade</taxon>
        <taxon>Stylosanthes</taxon>
    </lineage>
</organism>
<reference evidence="2 3" key="1">
    <citation type="journal article" date="2023" name="Plants (Basel)">
        <title>Bridging the Gap: Combining Genomics and Transcriptomics Approaches to Understand Stylosanthes scabra, an Orphan Legume from the Brazilian Caatinga.</title>
        <authorList>
            <person name="Ferreira-Neto J.R.C."/>
            <person name="da Silva M.D."/>
            <person name="Binneck E."/>
            <person name="de Melo N.F."/>
            <person name="da Silva R.H."/>
            <person name="de Melo A.L.T.M."/>
            <person name="Pandolfi V."/>
            <person name="Bustamante F.O."/>
            <person name="Brasileiro-Vidal A.C."/>
            <person name="Benko-Iseppon A.M."/>
        </authorList>
    </citation>
    <scope>NUCLEOTIDE SEQUENCE [LARGE SCALE GENOMIC DNA]</scope>
    <source>
        <tissue evidence="2">Leaves</tissue>
    </source>
</reference>
<feature type="region of interest" description="Disordered" evidence="1">
    <location>
        <begin position="132"/>
        <end position="186"/>
    </location>
</feature>